<dbReference type="Pfam" id="PF00440">
    <property type="entry name" value="TetR_N"/>
    <property type="match status" value="1"/>
</dbReference>
<dbReference type="PANTHER" id="PTHR30055:SF234">
    <property type="entry name" value="HTH-TYPE TRANSCRIPTIONAL REGULATOR BETI"/>
    <property type="match status" value="1"/>
</dbReference>
<evidence type="ECO:0000313" key="7">
    <source>
        <dbReference type="Proteomes" id="UP001071110"/>
    </source>
</evidence>
<dbReference type="InterPro" id="IPR050109">
    <property type="entry name" value="HTH-type_TetR-like_transc_reg"/>
</dbReference>
<name>A0A9Q4NRU5_9CORY</name>
<dbReference type="AlphaFoldDB" id="A0A9Q4NRU5"/>
<dbReference type="InterPro" id="IPR001647">
    <property type="entry name" value="HTH_TetR"/>
</dbReference>
<feature type="domain" description="HTH tetR-type" evidence="5">
    <location>
        <begin position="6"/>
        <end position="66"/>
    </location>
</feature>
<protein>
    <submittedName>
        <fullName evidence="6">TetR/AcrR family transcriptional regulator</fullName>
    </submittedName>
</protein>
<dbReference type="PROSITE" id="PS50977">
    <property type="entry name" value="HTH_TETR_2"/>
    <property type="match status" value="1"/>
</dbReference>
<dbReference type="GO" id="GO:0000976">
    <property type="term" value="F:transcription cis-regulatory region binding"/>
    <property type="evidence" value="ECO:0007669"/>
    <property type="project" value="TreeGrafter"/>
</dbReference>
<organism evidence="6 7">
    <name type="scientific">Corynebacterium pilbarense</name>
    <dbReference type="NCBI Taxonomy" id="1288393"/>
    <lineage>
        <taxon>Bacteria</taxon>
        <taxon>Bacillati</taxon>
        <taxon>Actinomycetota</taxon>
        <taxon>Actinomycetes</taxon>
        <taxon>Mycobacteriales</taxon>
        <taxon>Corynebacteriaceae</taxon>
        <taxon>Corynebacterium</taxon>
    </lineage>
</organism>
<evidence type="ECO:0000313" key="6">
    <source>
        <dbReference type="EMBL" id="MCZ2221228.1"/>
    </source>
</evidence>
<evidence type="ECO:0000256" key="2">
    <source>
        <dbReference type="ARBA" id="ARBA00023125"/>
    </source>
</evidence>
<dbReference type="InterPro" id="IPR009057">
    <property type="entry name" value="Homeodomain-like_sf"/>
</dbReference>
<gene>
    <name evidence="6" type="ORF">NUW87_07550</name>
</gene>
<dbReference type="RefSeq" id="WP_269027915.1">
    <property type="nucleotide sequence ID" value="NZ_BAABDP010000023.1"/>
</dbReference>
<proteinExistence type="predicted"/>
<accession>A0A9Q4NRU5</accession>
<comment type="caution">
    <text evidence="6">The sequence shown here is derived from an EMBL/GenBank/DDBJ whole genome shotgun (WGS) entry which is preliminary data.</text>
</comment>
<evidence type="ECO:0000256" key="4">
    <source>
        <dbReference type="PROSITE-ProRule" id="PRU00335"/>
    </source>
</evidence>
<dbReference type="Proteomes" id="UP001071110">
    <property type="component" value="Unassembled WGS sequence"/>
</dbReference>
<keyword evidence="7" id="KW-1185">Reference proteome</keyword>
<evidence type="ECO:0000256" key="1">
    <source>
        <dbReference type="ARBA" id="ARBA00023015"/>
    </source>
</evidence>
<dbReference type="EMBL" id="JANRML010000008">
    <property type="protein sequence ID" value="MCZ2221228.1"/>
    <property type="molecule type" value="Genomic_DNA"/>
</dbReference>
<feature type="DNA-binding region" description="H-T-H motif" evidence="4">
    <location>
        <begin position="29"/>
        <end position="48"/>
    </location>
</feature>
<dbReference type="GO" id="GO:0003700">
    <property type="term" value="F:DNA-binding transcription factor activity"/>
    <property type="evidence" value="ECO:0007669"/>
    <property type="project" value="TreeGrafter"/>
</dbReference>
<evidence type="ECO:0000259" key="5">
    <source>
        <dbReference type="PROSITE" id="PS50977"/>
    </source>
</evidence>
<dbReference type="InterPro" id="IPR036271">
    <property type="entry name" value="Tet_transcr_reg_TetR-rel_C_sf"/>
</dbReference>
<keyword evidence="2 4" id="KW-0238">DNA-binding</keyword>
<dbReference type="SUPFAM" id="SSF48498">
    <property type="entry name" value="Tetracyclin repressor-like, C-terminal domain"/>
    <property type="match status" value="1"/>
</dbReference>
<dbReference type="SUPFAM" id="SSF46689">
    <property type="entry name" value="Homeodomain-like"/>
    <property type="match status" value="1"/>
</dbReference>
<reference evidence="6" key="1">
    <citation type="submission" date="2022-08" db="EMBL/GenBank/DDBJ databases">
        <title>Corynebacterium sp. nov., isolated from clinical breast specimens.</title>
        <authorList>
            <person name="Zhang T."/>
        </authorList>
    </citation>
    <scope>NUCLEOTIDE SEQUENCE</scope>
    <source>
        <strain evidence="6">CCUG 57942</strain>
    </source>
</reference>
<dbReference type="PANTHER" id="PTHR30055">
    <property type="entry name" value="HTH-TYPE TRANSCRIPTIONAL REGULATOR RUTR"/>
    <property type="match status" value="1"/>
</dbReference>
<sequence length="184" mass="19687">MRADARAKRDQIVTAALAQIGTRPNSEITLEGIAADADVGIATLYRHFPTRAALYDACAIVFLERIESLLDDALDGFEDNPTEHFESFVWALVESGVGILATALAADSSDDGLGARRDAFMSKVQLLIDAAAPHGIIAPGQSPMQLATELVVATRPLAAPLADILPDVRDRLVRHLMAGWRTTA</sequence>
<keyword evidence="3" id="KW-0804">Transcription</keyword>
<evidence type="ECO:0000256" key="3">
    <source>
        <dbReference type="ARBA" id="ARBA00023163"/>
    </source>
</evidence>
<keyword evidence="1" id="KW-0805">Transcription regulation</keyword>
<dbReference type="Gene3D" id="1.10.357.10">
    <property type="entry name" value="Tetracycline Repressor, domain 2"/>
    <property type="match status" value="1"/>
</dbReference>